<dbReference type="EMBL" id="LLXZ01000139">
    <property type="protein sequence ID" value="KRR03908.1"/>
    <property type="molecule type" value="Genomic_DNA"/>
</dbReference>
<name>A0A0R3L7K7_9BRAD</name>
<evidence type="ECO:0000313" key="2">
    <source>
        <dbReference type="Proteomes" id="UP000050863"/>
    </source>
</evidence>
<dbReference type="AlphaFoldDB" id="A0A0R3L7K7"/>
<dbReference type="Proteomes" id="UP000050863">
    <property type="component" value="Unassembled WGS sequence"/>
</dbReference>
<keyword evidence="2" id="KW-1185">Reference proteome</keyword>
<comment type="caution">
    <text evidence="1">The sequence shown here is derived from an EMBL/GenBank/DDBJ whole genome shotgun (WGS) entry which is preliminary data.</text>
</comment>
<gene>
    <name evidence="1" type="ORF">CQ12_32635</name>
</gene>
<reference evidence="1 2" key="1">
    <citation type="submission" date="2014-03" db="EMBL/GenBank/DDBJ databases">
        <title>Bradyrhizobium valentinum sp. nov., isolated from effective nodules of Lupinus mariae-josephae, a lupine endemic of basic-lime soils in Eastern Spain.</title>
        <authorList>
            <person name="Duran D."/>
            <person name="Rey L."/>
            <person name="Navarro A."/>
            <person name="Busquets A."/>
            <person name="Imperial J."/>
            <person name="Ruiz-Argueso T."/>
        </authorList>
    </citation>
    <scope>NUCLEOTIDE SEQUENCE [LARGE SCALE GENOMIC DNA]</scope>
    <source>
        <strain evidence="1 2">PAC68</strain>
    </source>
</reference>
<evidence type="ECO:0000313" key="1">
    <source>
        <dbReference type="EMBL" id="KRR03908.1"/>
    </source>
</evidence>
<dbReference type="RefSeq" id="WP_057837532.1">
    <property type="nucleotide sequence ID" value="NZ_LLXZ01000139.1"/>
</dbReference>
<dbReference type="OrthoDB" id="8243563at2"/>
<protein>
    <submittedName>
        <fullName evidence="1">Uncharacterized protein</fullName>
    </submittedName>
</protein>
<organism evidence="1 2">
    <name type="scientific">Bradyrhizobium jicamae</name>
    <dbReference type="NCBI Taxonomy" id="280332"/>
    <lineage>
        <taxon>Bacteria</taxon>
        <taxon>Pseudomonadati</taxon>
        <taxon>Pseudomonadota</taxon>
        <taxon>Alphaproteobacteria</taxon>
        <taxon>Hyphomicrobiales</taxon>
        <taxon>Nitrobacteraceae</taxon>
        <taxon>Bradyrhizobium</taxon>
    </lineage>
</organism>
<proteinExistence type="predicted"/>
<accession>A0A0R3L7K7</accession>
<sequence>MTRKHKFVSADMEAMRRHRRIVAGSFALAMLLPTGAFAIDSTSKETLDRTGYVMPLPPIRYLDSMRWMDWKPSAPVFKVDTLLLPDSTQPGVFRLPSAYEPDLRRVS</sequence>